<evidence type="ECO:0000256" key="3">
    <source>
        <dbReference type="SAM" id="MobiDB-lite"/>
    </source>
</evidence>
<feature type="region of interest" description="Disordered" evidence="3">
    <location>
        <begin position="74"/>
        <end position="180"/>
    </location>
</feature>
<feature type="compositionally biased region" description="Low complexity" evidence="3">
    <location>
        <begin position="115"/>
        <end position="130"/>
    </location>
</feature>
<accession>B4FUT2</accession>
<organism evidence="4">
    <name type="scientific">Zea mays</name>
    <name type="common">Maize</name>
    <dbReference type="NCBI Taxonomy" id="4577"/>
    <lineage>
        <taxon>Eukaryota</taxon>
        <taxon>Viridiplantae</taxon>
        <taxon>Streptophyta</taxon>
        <taxon>Embryophyta</taxon>
        <taxon>Tracheophyta</taxon>
        <taxon>Spermatophyta</taxon>
        <taxon>Magnoliopsida</taxon>
        <taxon>Liliopsida</taxon>
        <taxon>Poales</taxon>
        <taxon>Poaceae</taxon>
        <taxon>PACMAD clade</taxon>
        <taxon>Panicoideae</taxon>
        <taxon>Andropogonodae</taxon>
        <taxon>Andropogoneae</taxon>
        <taxon>Tripsacinae</taxon>
        <taxon>Zea</taxon>
    </lineage>
</organism>
<dbReference type="Gene3D" id="3.50.50.60">
    <property type="entry name" value="FAD/NAD(P)-binding domain"/>
    <property type="match status" value="1"/>
</dbReference>
<keyword evidence="2" id="KW-0503">Monooxygenase</keyword>
<evidence type="ECO:0008006" key="5">
    <source>
        <dbReference type="Google" id="ProtNLM"/>
    </source>
</evidence>
<sequence>MEEDGVGGAKTLQLHLADGSTIKAKVVIGCDGVNSVVAQWLGLPKPILSGRSATRGLLRHLRLLELHLVPVPRGRRRRGERGQDAEPRGRQAAGRQGPGRGAGGGGAERDERRGVVAAAVPVPAGAGPRQHQPRRRVRGGRRAAPHDAGARAGRVRGARGRRRPGPVPGQGLRPARPGAG</sequence>
<feature type="compositionally biased region" description="Basic and acidic residues" evidence="3">
    <location>
        <begin position="80"/>
        <end position="89"/>
    </location>
</feature>
<dbReference type="AlphaFoldDB" id="B4FUT2"/>
<dbReference type="PANTHER" id="PTHR45934">
    <property type="entry name" value="FAD/NAD(P)-BINDING OXIDOREDUCTASE FAMILY PROTEIN"/>
    <property type="match status" value="1"/>
</dbReference>
<feature type="compositionally biased region" description="Basic residues" evidence="3">
    <location>
        <begin position="131"/>
        <end position="143"/>
    </location>
</feature>
<evidence type="ECO:0000256" key="2">
    <source>
        <dbReference type="ARBA" id="ARBA00023033"/>
    </source>
</evidence>
<keyword evidence="1" id="KW-0560">Oxidoreductase</keyword>
<dbReference type="PANTHER" id="PTHR45934:SF4">
    <property type="entry name" value="OS03G0155000 PROTEIN"/>
    <property type="match status" value="1"/>
</dbReference>
<dbReference type="InterPro" id="IPR036188">
    <property type="entry name" value="FAD/NAD-bd_sf"/>
</dbReference>
<dbReference type="EMBL" id="BT040870">
    <property type="protein sequence ID" value="ACF85875.1"/>
    <property type="molecule type" value="mRNA"/>
</dbReference>
<evidence type="ECO:0000313" key="4">
    <source>
        <dbReference type="EMBL" id="ACF85875.1"/>
    </source>
</evidence>
<name>B4FUT2_MAIZE</name>
<feature type="compositionally biased region" description="Basic residues" evidence="3">
    <location>
        <begin position="153"/>
        <end position="164"/>
    </location>
</feature>
<reference evidence="4" key="1">
    <citation type="journal article" date="2009" name="PLoS Genet.">
        <title>Sequencing, mapping, and analysis of 27,455 maize full-length cDNAs.</title>
        <authorList>
            <person name="Soderlund C."/>
            <person name="Descour A."/>
            <person name="Kudrna D."/>
            <person name="Bomhoff M."/>
            <person name="Boyd L."/>
            <person name="Currie J."/>
            <person name="Angelova A."/>
            <person name="Collura K."/>
            <person name="Wissotski M."/>
            <person name="Ashley E."/>
            <person name="Morrow D."/>
            <person name="Fernandes J."/>
            <person name="Walbot V."/>
            <person name="Yu Y."/>
        </authorList>
    </citation>
    <scope>NUCLEOTIDE SEQUENCE</scope>
    <source>
        <strain evidence="4">B73</strain>
    </source>
</reference>
<protein>
    <recommendedName>
        <fullName evidence="5">FAD-binding domain-containing protein</fullName>
    </recommendedName>
</protein>
<proteinExistence type="evidence at transcript level"/>
<feature type="compositionally biased region" description="Gly residues" evidence="3">
    <location>
        <begin position="96"/>
        <end position="106"/>
    </location>
</feature>
<dbReference type="GO" id="GO:0004497">
    <property type="term" value="F:monooxygenase activity"/>
    <property type="evidence" value="ECO:0007669"/>
    <property type="project" value="UniProtKB-KW"/>
</dbReference>
<dbReference type="SUPFAM" id="SSF51905">
    <property type="entry name" value="FAD/NAD(P)-binding domain"/>
    <property type="match status" value="1"/>
</dbReference>
<evidence type="ECO:0000256" key="1">
    <source>
        <dbReference type="ARBA" id="ARBA00023002"/>
    </source>
</evidence>
<dbReference type="InterPro" id="IPR044560">
    <property type="entry name" value="MOase"/>
</dbReference>